<dbReference type="Proteomes" id="UP000664832">
    <property type="component" value="Unassembled WGS sequence"/>
</dbReference>
<evidence type="ECO:0000259" key="1">
    <source>
        <dbReference type="PROSITE" id="PS50943"/>
    </source>
</evidence>
<name>A0ABS3HXU4_9ENTE</name>
<dbReference type="InterPro" id="IPR001387">
    <property type="entry name" value="Cro/C1-type_HTH"/>
</dbReference>
<dbReference type="InterPro" id="IPR003491">
    <property type="entry name" value="REP-like_C"/>
</dbReference>
<gene>
    <name evidence="2" type="ORF">JZO71_02915</name>
</gene>
<dbReference type="RefSeq" id="WP_206898113.1">
    <property type="nucleotide sequence ID" value="NZ_JAFLWI010000003.1"/>
</dbReference>
<keyword evidence="2" id="KW-0396">Initiation factor</keyword>
<dbReference type="CDD" id="cd00093">
    <property type="entry name" value="HTH_XRE"/>
    <property type="match status" value="1"/>
</dbReference>
<sequence length="421" mass="48937">MNQVNQRDLGEAIRVSREERGWTQRYLAEKVGISRSLLSKVEKGTRRLSAEKLNLVLDSLQEEIVPVNRVLIDYLTIHFFSNQHLKLIEEIIGMPIERFEELDYAPKGYIGQYVWNQVITIRYSIDDTVKGTVMEFSGQGCKHLAMRLKTAKSNWQEFFRKVLDYQGNFTRIDFTLDDFVGSLSIPELKRKVTLGHVWTTFQVSESHGGTDIINNESNGETLYLGSKKSQCRFCFYQKDYEQRKRRGISLEEAEVKNRFELRYRKEKAQSLAKIISKTHDLTKLFFELLNGAICFYDRAPNDPGAKVDAKWAAFIGNHGAITISLETIPQSFEKSMNWLIHSVSPTLAFIQEVDNHFDSNLINEIISCGELSSRQQKFLENLIAEPDYYREEVDFYIQYLQNMKKEKIHKKSKAQLTHENV</sequence>
<organism evidence="2 3">
    <name type="scientific">Candidatus Enterococcus courvalinii</name>
    <dbReference type="NCBI Taxonomy" id="2815329"/>
    <lineage>
        <taxon>Bacteria</taxon>
        <taxon>Bacillati</taxon>
        <taxon>Bacillota</taxon>
        <taxon>Bacilli</taxon>
        <taxon>Lactobacillales</taxon>
        <taxon>Enterococcaceae</taxon>
        <taxon>Enterococcus</taxon>
    </lineage>
</organism>
<evidence type="ECO:0000313" key="2">
    <source>
        <dbReference type="EMBL" id="MBO0481274.1"/>
    </source>
</evidence>
<dbReference type="Pfam" id="PF18106">
    <property type="entry name" value="Rol_Rep_N"/>
    <property type="match status" value="1"/>
</dbReference>
<reference evidence="2 3" key="1">
    <citation type="submission" date="2021-03" db="EMBL/GenBank/DDBJ databases">
        <title>Enterococcal diversity collection.</title>
        <authorList>
            <person name="Gilmore M.S."/>
            <person name="Schwartzman J."/>
            <person name="Van Tyne D."/>
            <person name="Martin M."/>
            <person name="Earl A.M."/>
            <person name="Manson A.L."/>
            <person name="Straub T."/>
            <person name="Salamzade R."/>
            <person name="Saavedra J."/>
            <person name="Lebreton F."/>
            <person name="Prichula J."/>
            <person name="Schaufler K."/>
            <person name="Gaca A."/>
            <person name="Sgardioli B."/>
            <person name="Wagenaar J."/>
            <person name="Strong T."/>
        </authorList>
    </citation>
    <scope>NUCLEOTIDE SEQUENCE [LARGE SCALE GENOMIC DNA]</scope>
    <source>
        <strain evidence="2 3">MSG2901</strain>
    </source>
</reference>
<dbReference type="Pfam" id="PF01381">
    <property type="entry name" value="HTH_3"/>
    <property type="match status" value="1"/>
</dbReference>
<dbReference type="PROSITE" id="PS50943">
    <property type="entry name" value="HTH_CROC1"/>
    <property type="match status" value="1"/>
</dbReference>
<protein>
    <submittedName>
        <fullName evidence="2">Replication initiation factor domain-containing protein</fullName>
    </submittedName>
</protein>
<dbReference type="SUPFAM" id="SSF47413">
    <property type="entry name" value="lambda repressor-like DNA-binding domains"/>
    <property type="match status" value="1"/>
</dbReference>
<keyword evidence="2" id="KW-0648">Protein biosynthesis</keyword>
<dbReference type="EMBL" id="JAFLWI010000003">
    <property type="protein sequence ID" value="MBO0481274.1"/>
    <property type="molecule type" value="Genomic_DNA"/>
</dbReference>
<dbReference type="InterPro" id="IPR040819">
    <property type="entry name" value="Rol_Rep_N"/>
</dbReference>
<comment type="caution">
    <text evidence="2">The sequence shown here is derived from an EMBL/GenBank/DDBJ whole genome shotgun (WGS) entry which is preliminary data.</text>
</comment>
<dbReference type="InterPro" id="IPR010982">
    <property type="entry name" value="Lambda_DNA-bd_dom_sf"/>
</dbReference>
<dbReference type="SMART" id="SM00530">
    <property type="entry name" value="HTH_XRE"/>
    <property type="match status" value="1"/>
</dbReference>
<accession>A0ABS3HXU4</accession>
<dbReference type="Gene3D" id="1.10.260.40">
    <property type="entry name" value="lambda repressor-like DNA-binding domains"/>
    <property type="match status" value="1"/>
</dbReference>
<feature type="domain" description="HTH cro/C1-type" evidence="1">
    <location>
        <begin position="13"/>
        <end position="67"/>
    </location>
</feature>
<evidence type="ECO:0000313" key="3">
    <source>
        <dbReference type="Proteomes" id="UP000664832"/>
    </source>
</evidence>
<dbReference type="Pfam" id="PF02486">
    <property type="entry name" value="Rep_trans"/>
    <property type="match status" value="1"/>
</dbReference>
<dbReference type="GO" id="GO:0003743">
    <property type="term" value="F:translation initiation factor activity"/>
    <property type="evidence" value="ECO:0007669"/>
    <property type="project" value="UniProtKB-KW"/>
</dbReference>
<proteinExistence type="predicted"/>
<keyword evidence="3" id="KW-1185">Reference proteome</keyword>